<evidence type="ECO:0000313" key="1">
    <source>
        <dbReference type="EMBL" id="KAK7021766.1"/>
    </source>
</evidence>
<proteinExistence type="predicted"/>
<organism evidence="1 2">
    <name type="scientific">Paramarasmius palmivorus</name>
    <dbReference type="NCBI Taxonomy" id="297713"/>
    <lineage>
        <taxon>Eukaryota</taxon>
        <taxon>Fungi</taxon>
        <taxon>Dikarya</taxon>
        <taxon>Basidiomycota</taxon>
        <taxon>Agaricomycotina</taxon>
        <taxon>Agaricomycetes</taxon>
        <taxon>Agaricomycetidae</taxon>
        <taxon>Agaricales</taxon>
        <taxon>Marasmiineae</taxon>
        <taxon>Marasmiaceae</taxon>
        <taxon>Paramarasmius</taxon>
    </lineage>
</organism>
<sequence length="573" mass="64860">MRNTLNINLFLKSRWKRQSRLILDPLDETRPGCPLPYLPPELWVLIIRYASTLSYLPSPEQDHEVYSHSVQEKLSFSLVSKRWSSYTAEALYEFIWITRARQAKSLALTLLCQVCAIPVLHPSSYHHQNSLRRTTGSDQCGRYIRRLKIATSTLDRRDPADIRVILDCAVNLESYEDRRSVRRNSEQEMLDPQVSPEALLAALGKNNVRRLSWTCYGLGSSFSGLSSIAANLEYLELSFCGASSAFFPLSPTTSSSSSIISSSEFSFTTTTTFMITNCTTTTVTTEPMLTLSLPTLRTLVITSDNSVFLTLSDWDMPQLSNLTINLGYHHTMPAFHTFFQAHGIKVTHLELGNAPTPDSLVVSDQHSPSASTLYRLAPNLKEFICSAYTQTEWNWENLDWVAPHPLLTSHPELEYIGIRDLGREFGPGPQHVDPYSDDTSPFCMLLEQLSSLFSHTSFPKLKYIRDLSEDSDGLRRGKRSLYHGDKASIPLVAQATGGRWSSLSSWRRPRHRHSQTFSTPVALVGVPGDLRMTWFWGRILDRAGEQGVYIEDWRGLNVTRRDLERWARGLGDT</sequence>
<dbReference type="AlphaFoldDB" id="A0AAW0B862"/>
<reference evidence="1 2" key="1">
    <citation type="submission" date="2024-01" db="EMBL/GenBank/DDBJ databases">
        <title>A draft genome for a cacao thread blight-causing isolate of Paramarasmius palmivorus.</title>
        <authorList>
            <person name="Baruah I.K."/>
            <person name="Bukari Y."/>
            <person name="Amoako-Attah I."/>
            <person name="Meinhardt L.W."/>
            <person name="Bailey B.A."/>
            <person name="Cohen S.P."/>
        </authorList>
    </citation>
    <scope>NUCLEOTIDE SEQUENCE [LARGE SCALE GENOMIC DNA]</scope>
    <source>
        <strain evidence="1 2">GH-12</strain>
    </source>
</reference>
<dbReference type="Proteomes" id="UP001383192">
    <property type="component" value="Unassembled WGS sequence"/>
</dbReference>
<accession>A0AAW0B862</accession>
<evidence type="ECO:0000313" key="2">
    <source>
        <dbReference type="Proteomes" id="UP001383192"/>
    </source>
</evidence>
<comment type="caution">
    <text evidence="1">The sequence shown here is derived from an EMBL/GenBank/DDBJ whole genome shotgun (WGS) entry which is preliminary data.</text>
</comment>
<dbReference type="EMBL" id="JAYKXP010000163">
    <property type="protein sequence ID" value="KAK7021766.1"/>
    <property type="molecule type" value="Genomic_DNA"/>
</dbReference>
<gene>
    <name evidence="1" type="ORF">VNI00_017277</name>
</gene>
<evidence type="ECO:0008006" key="3">
    <source>
        <dbReference type="Google" id="ProtNLM"/>
    </source>
</evidence>
<name>A0AAW0B862_9AGAR</name>
<protein>
    <recommendedName>
        <fullName evidence="3">F-box domain-containing protein</fullName>
    </recommendedName>
</protein>
<keyword evidence="2" id="KW-1185">Reference proteome</keyword>